<accession>A0A7Z0LKU4</accession>
<evidence type="ECO:0008006" key="3">
    <source>
        <dbReference type="Google" id="ProtNLM"/>
    </source>
</evidence>
<evidence type="ECO:0000313" key="1">
    <source>
        <dbReference type="EMBL" id="NYS60694.1"/>
    </source>
</evidence>
<organism evidence="1 2">
    <name type="scientific">Vreelandella salicampi</name>
    <dbReference type="NCBI Taxonomy" id="1449798"/>
    <lineage>
        <taxon>Bacteria</taxon>
        <taxon>Pseudomonadati</taxon>
        <taxon>Pseudomonadota</taxon>
        <taxon>Gammaproteobacteria</taxon>
        <taxon>Oceanospirillales</taxon>
        <taxon>Halomonadaceae</taxon>
        <taxon>Vreelandella</taxon>
    </lineage>
</organism>
<dbReference type="SUPFAM" id="SSF55729">
    <property type="entry name" value="Acyl-CoA N-acyltransferases (Nat)"/>
    <property type="match status" value="1"/>
</dbReference>
<proteinExistence type="predicted"/>
<gene>
    <name evidence="1" type="ORF">HZS81_07950</name>
</gene>
<dbReference type="EMBL" id="JACCDF010000005">
    <property type="protein sequence ID" value="NYS60694.1"/>
    <property type="molecule type" value="Genomic_DNA"/>
</dbReference>
<evidence type="ECO:0000313" key="2">
    <source>
        <dbReference type="Proteomes" id="UP000586119"/>
    </source>
</evidence>
<protein>
    <recommendedName>
        <fullName evidence="3">N-acetyltransferase domain-containing protein</fullName>
    </recommendedName>
</protein>
<reference evidence="1 2" key="1">
    <citation type="journal article" date="2015" name="Int. J. Syst. Evol. Microbiol.">
        <title>Halomonas salicampi sp. nov., a halotolerant and alkalitolerant bacterium isolated from a saltern soil.</title>
        <authorList>
            <person name="Lee J.C."/>
            <person name="Kim Y.S."/>
            <person name="Yun B.S."/>
            <person name="Whang K.S."/>
        </authorList>
    </citation>
    <scope>NUCLEOTIDE SEQUENCE [LARGE SCALE GENOMIC DNA]</scope>
    <source>
        <strain evidence="1 2">BH103</strain>
    </source>
</reference>
<dbReference type="AlphaFoldDB" id="A0A7Z0LKU4"/>
<comment type="caution">
    <text evidence="1">The sequence shown here is derived from an EMBL/GenBank/DDBJ whole genome shotgun (WGS) entry which is preliminary data.</text>
</comment>
<sequence>MMAEGKRAGTAYINVIEDSIRGPHASFHVFLNRPSQGRQIGRRVYQLGCANSQHEIIYAHMRKSNTASRNAAFHAGFINATAPEDSQLVLVWYRQPPSSRDEAALESSDS</sequence>
<keyword evidence="2" id="KW-1185">Reference proteome</keyword>
<dbReference type="Proteomes" id="UP000586119">
    <property type="component" value="Unassembled WGS sequence"/>
</dbReference>
<dbReference type="InterPro" id="IPR016181">
    <property type="entry name" value="Acyl_CoA_acyltransferase"/>
</dbReference>
<dbReference type="RefSeq" id="WP_179930021.1">
    <property type="nucleotide sequence ID" value="NZ_JACCDF010000005.1"/>
</dbReference>
<name>A0A7Z0LKU4_9GAMM</name>